<sequence>MRRLWREAPYLTGGLALALLVATVFAVRLALGALFWADPEHRDMPIAPWMTPRFVAMSWHLPKDVVTDALGLNPGAKRDGHGPEPLSRLAEERGVPVADLITDLEAAIVAYRASLPPDGAPAHE</sequence>
<dbReference type="AlphaFoldDB" id="A0A940S138"/>
<gene>
    <name evidence="1" type="ORF">J5474_09485</name>
</gene>
<organism evidence="1 2">
    <name type="scientific">Sagittula salina</name>
    <dbReference type="NCBI Taxonomy" id="2820268"/>
    <lineage>
        <taxon>Bacteria</taxon>
        <taxon>Pseudomonadati</taxon>
        <taxon>Pseudomonadota</taxon>
        <taxon>Alphaproteobacteria</taxon>
        <taxon>Rhodobacterales</taxon>
        <taxon>Roseobacteraceae</taxon>
        <taxon>Sagittula</taxon>
    </lineage>
</organism>
<comment type="caution">
    <text evidence="1">The sequence shown here is derived from an EMBL/GenBank/DDBJ whole genome shotgun (WGS) entry which is preliminary data.</text>
</comment>
<proteinExistence type="predicted"/>
<keyword evidence="2" id="KW-1185">Reference proteome</keyword>
<dbReference type="Proteomes" id="UP000675940">
    <property type="component" value="Unassembled WGS sequence"/>
</dbReference>
<reference evidence="1" key="1">
    <citation type="submission" date="2021-03" db="EMBL/GenBank/DDBJ databases">
        <title>Sagittula salina sp. nov. strain M10.9X isolated from the marine waste.</title>
        <authorList>
            <person name="Satari L."/>
            <person name="Molina-Menor E."/>
            <person name="Vidal-Verdu A."/>
            <person name="Pascual J."/>
            <person name="Pereto J."/>
            <person name="Porcar M."/>
        </authorList>
    </citation>
    <scope>NUCLEOTIDE SEQUENCE</scope>
    <source>
        <strain evidence="1">M10.9X</strain>
    </source>
</reference>
<dbReference type="RefSeq" id="WP_209360660.1">
    <property type="nucleotide sequence ID" value="NZ_JAGISH010000004.1"/>
</dbReference>
<protein>
    <submittedName>
        <fullName evidence="1">Uncharacterized protein</fullName>
    </submittedName>
</protein>
<name>A0A940S138_9RHOB</name>
<dbReference type="EMBL" id="JAGISH010000004">
    <property type="protein sequence ID" value="MBP0482721.1"/>
    <property type="molecule type" value="Genomic_DNA"/>
</dbReference>
<evidence type="ECO:0000313" key="1">
    <source>
        <dbReference type="EMBL" id="MBP0482721.1"/>
    </source>
</evidence>
<evidence type="ECO:0000313" key="2">
    <source>
        <dbReference type="Proteomes" id="UP000675940"/>
    </source>
</evidence>
<accession>A0A940S138</accession>